<proteinExistence type="predicted"/>
<keyword evidence="1" id="KW-1133">Transmembrane helix</keyword>
<organism evidence="2 3">
    <name type="scientific">SAR86 cluster bacterium</name>
    <dbReference type="NCBI Taxonomy" id="2030880"/>
    <lineage>
        <taxon>Bacteria</taxon>
        <taxon>Pseudomonadati</taxon>
        <taxon>Pseudomonadota</taxon>
        <taxon>Gammaproteobacteria</taxon>
        <taxon>SAR86 cluster</taxon>
    </lineage>
</organism>
<keyword evidence="1" id="KW-0812">Transmembrane</keyword>
<evidence type="ECO:0000313" key="2">
    <source>
        <dbReference type="EMBL" id="PCJ41476.1"/>
    </source>
</evidence>
<accession>A0A2A5CDL6</accession>
<reference evidence="3" key="1">
    <citation type="submission" date="2017-08" db="EMBL/GenBank/DDBJ databases">
        <title>A dynamic microbial community with high functional redundancy inhabits the cold, oxic subseafloor aquifer.</title>
        <authorList>
            <person name="Tully B.J."/>
            <person name="Wheat C.G."/>
            <person name="Glazer B.T."/>
            <person name="Huber J.A."/>
        </authorList>
    </citation>
    <scope>NUCLEOTIDE SEQUENCE [LARGE SCALE GENOMIC DNA]</scope>
</reference>
<keyword evidence="1" id="KW-0472">Membrane</keyword>
<dbReference type="EMBL" id="NVWI01000005">
    <property type="protein sequence ID" value="PCJ41476.1"/>
    <property type="molecule type" value="Genomic_DNA"/>
</dbReference>
<evidence type="ECO:0000313" key="3">
    <source>
        <dbReference type="Proteomes" id="UP000228987"/>
    </source>
</evidence>
<feature type="transmembrane region" description="Helical" evidence="1">
    <location>
        <begin position="6"/>
        <end position="23"/>
    </location>
</feature>
<evidence type="ECO:0000256" key="1">
    <source>
        <dbReference type="SAM" id="Phobius"/>
    </source>
</evidence>
<gene>
    <name evidence="2" type="ORF">COA71_07915</name>
</gene>
<dbReference type="AlphaFoldDB" id="A0A2A5CDL6"/>
<sequence>MKILGYGLILFMTLGITLSQALLERVGMETDYLLVALGALIVSGLLVYRGLLLIIIALVMSLAVNLPSDFLLQYSVDRDVLMVILLLMVVFPIGVRGASKAQFN</sequence>
<protein>
    <submittedName>
        <fullName evidence="2">Uncharacterized protein</fullName>
    </submittedName>
</protein>
<dbReference type="Proteomes" id="UP000228987">
    <property type="component" value="Unassembled WGS sequence"/>
</dbReference>
<feature type="transmembrane region" description="Helical" evidence="1">
    <location>
        <begin position="80"/>
        <end position="98"/>
    </location>
</feature>
<comment type="caution">
    <text evidence="2">The sequence shown here is derived from an EMBL/GenBank/DDBJ whole genome shotgun (WGS) entry which is preliminary data.</text>
</comment>
<feature type="transmembrane region" description="Helical" evidence="1">
    <location>
        <begin position="32"/>
        <end position="60"/>
    </location>
</feature>
<name>A0A2A5CDL6_9GAMM</name>